<feature type="transmembrane region" description="Helical" evidence="3">
    <location>
        <begin position="12"/>
        <end position="40"/>
    </location>
</feature>
<accession>A0A6L9KYZ1</accession>
<proteinExistence type="predicted"/>
<dbReference type="PANTHER" id="PTHR34978:SF3">
    <property type="entry name" value="SLR0241 PROTEIN"/>
    <property type="match status" value="1"/>
</dbReference>
<dbReference type="Proteomes" id="UP000474175">
    <property type="component" value="Unassembled WGS sequence"/>
</dbReference>
<feature type="transmembrane region" description="Helical" evidence="3">
    <location>
        <begin position="321"/>
        <end position="345"/>
    </location>
</feature>
<dbReference type="Gene3D" id="3.30.2010.10">
    <property type="entry name" value="Metalloproteases ('zincins'), catalytic domain"/>
    <property type="match status" value="1"/>
</dbReference>
<feature type="compositionally biased region" description="Basic residues" evidence="2">
    <location>
        <begin position="356"/>
        <end position="365"/>
    </location>
</feature>
<dbReference type="GO" id="GO:0008237">
    <property type="term" value="F:metallopeptidase activity"/>
    <property type="evidence" value="ECO:0007669"/>
    <property type="project" value="UniProtKB-KW"/>
</dbReference>
<protein>
    <submittedName>
        <fullName evidence="5">M48 family metalloprotease</fullName>
    </submittedName>
</protein>
<dbReference type="PANTHER" id="PTHR34978">
    <property type="entry name" value="POSSIBLE SENSOR-TRANSDUCER PROTEIN BLAR"/>
    <property type="match status" value="1"/>
</dbReference>
<dbReference type="EMBL" id="JAAFZH010000001">
    <property type="protein sequence ID" value="NDU93474.1"/>
    <property type="molecule type" value="Genomic_DNA"/>
</dbReference>
<keyword evidence="3" id="KW-0472">Membrane</keyword>
<keyword evidence="3" id="KW-0812">Transmembrane</keyword>
<keyword evidence="5" id="KW-0378">Hydrolase</keyword>
<feature type="region of interest" description="Disordered" evidence="2">
    <location>
        <begin position="348"/>
        <end position="369"/>
    </location>
</feature>
<keyword evidence="6" id="KW-1185">Reference proteome</keyword>
<keyword evidence="5" id="KW-0482">Metalloprotease</keyword>
<feature type="transmembrane region" description="Helical" evidence="3">
    <location>
        <begin position="120"/>
        <end position="141"/>
    </location>
</feature>
<feature type="domain" description="Peptidase M56" evidence="4">
    <location>
        <begin position="82"/>
        <end position="265"/>
    </location>
</feature>
<keyword evidence="1" id="KW-0175">Coiled coil</keyword>
<sequence>MNTISYHLLSPVIYALGWTLFHALWQGFAIVLSTALLLHLLRHQSSALRYRLGIFSLLSQLLTSLGTFAWYYKPVSSATPLPNNSVPMRSLAIHWQTISQNVPWHQQIQLFLNEHLNQFVIIYLLGVILFGIRLTGGWLYLQHLSRSATKPTSDRWIQLSNQLRTTLAIKTVVRVHESARIAVPMVIGMLKPVLLLPVGLATSLSTKEIEAILAHELAHVKRNDYAVNLLQSIMEVLYFFHPAMWWLSARVREEREHCCDDLAVQACGGDGRVLAQALARVEEIRLAQAGFTPSLAMALTTKRQLLLQRVRRMLGVPIRPVVSNGSLAGLTLATLLLVSVSVYAVQKQDKPDQKTKQPKPTRRHKVDTNSEYGMAGNKQVSYVIWKGQKLPPARVAKLQQQLNQVMAGKLSLDMVQQPDRDILLTIIEKNQAFDGSMDALTESLSHIDYDNIVVTAENGVKATLAELDKINYDKIVTEAQASISQLQPLSDSLSRLRSLHNVQLDSLHRLMALQTKQMDALHRQMEKLRFPIEEFERNEETLEWRKQRLMEQREKILEKRQQMLRNEGKAKLDASAVEKQLELLEPEIKKQELGIEELNKQLEEAREKLGKARLPMEKFDKEMEQVNQQMESLSNQMSKYGEDMSMSDDLMREYEIDLRSAPRVYHTPKAAKTLRGVAAPPPPLPAKTIKGAAVVNPPAPPSPPDHVAPAIAPEPAVGVGTVVTPKVAPSPRRKK</sequence>
<feature type="compositionally biased region" description="Pro residues" evidence="2">
    <location>
        <begin position="697"/>
        <end position="706"/>
    </location>
</feature>
<feature type="transmembrane region" description="Helical" evidence="3">
    <location>
        <begin position="52"/>
        <end position="72"/>
    </location>
</feature>
<comment type="caution">
    <text evidence="5">The sequence shown here is derived from an EMBL/GenBank/DDBJ whole genome shotgun (WGS) entry which is preliminary data.</text>
</comment>
<evidence type="ECO:0000313" key="5">
    <source>
        <dbReference type="EMBL" id="NDU93474.1"/>
    </source>
</evidence>
<reference evidence="5 6" key="1">
    <citation type="submission" date="2020-02" db="EMBL/GenBank/DDBJ databases">
        <title>Draft genome sequence of two Spirosoma agri KCTC 52727 and Spirosoma terrae KCTC 52035.</title>
        <authorList>
            <person name="Rojas J."/>
            <person name="Ambika Manirajan B."/>
            <person name="Suarez C."/>
            <person name="Ratering S."/>
            <person name="Schnell S."/>
        </authorList>
    </citation>
    <scope>NUCLEOTIDE SEQUENCE [LARGE SCALE GENOMIC DNA]</scope>
    <source>
        <strain evidence="5 6">KCTC 52035</strain>
    </source>
</reference>
<gene>
    <name evidence="5" type="ORF">GK108_01190</name>
</gene>
<dbReference type="RefSeq" id="WP_163941549.1">
    <property type="nucleotide sequence ID" value="NZ_JAAFZH010000001.1"/>
</dbReference>
<dbReference type="CDD" id="cd07341">
    <property type="entry name" value="M56_BlaR1_MecR1_like"/>
    <property type="match status" value="1"/>
</dbReference>
<evidence type="ECO:0000256" key="3">
    <source>
        <dbReference type="SAM" id="Phobius"/>
    </source>
</evidence>
<organism evidence="5 6">
    <name type="scientific">Spirosoma terrae</name>
    <dbReference type="NCBI Taxonomy" id="1968276"/>
    <lineage>
        <taxon>Bacteria</taxon>
        <taxon>Pseudomonadati</taxon>
        <taxon>Bacteroidota</taxon>
        <taxon>Cytophagia</taxon>
        <taxon>Cytophagales</taxon>
        <taxon>Cytophagaceae</taxon>
        <taxon>Spirosoma</taxon>
    </lineage>
</organism>
<dbReference type="GO" id="GO:0006508">
    <property type="term" value="P:proteolysis"/>
    <property type="evidence" value="ECO:0007669"/>
    <property type="project" value="UniProtKB-KW"/>
</dbReference>
<dbReference type="Pfam" id="PF05569">
    <property type="entry name" value="Peptidase_M56"/>
    <property type="match status" value="1"/>
</dbReference>
<dbReference type="InterPro" id="IPR008756">
    <property type="entry name" value="Peptidase_M56"/>
</dbReference>
<dbReference type="InterPro" id="IPR052173">
    <property type="entry name" value="Beta-lactam_resp_regulator"/>
</dbReference>
<evidence type="ECO:0000256" key="2">
    <source>
        <dbReference type="SAM" id="MobiDB-lite"/>
    </source>
</evidence>
<evidence type="ECO:0000259" key="4">
    <source>
        <dbReference type="Pfam" id="PF05569"/>
    </source>
</evidence>
<keyword evidence="5" id="KW-0645">Protease</keyword>
<name>A0A6L9KYZ1_9BACT</name>
<dbReference type="AlphaFoldDB" id="A0A6L9KYZ1"/>
<feature type="coiled-coil region" evidence="1">
    <location>
        <begin position="532"/>
        <end position="643"/>
    </location>
</feature>
<keyword evidence="3" id="KW-1133">Transmembrane helix</keyword>
<feature type="region of interest" description="Disordered" evidence="2">
    <location>
        <begin position="676"/>
        <end position="735"/>
    </location>
</feature>
<evidence type="ECO:0000313" key="6">
    <source>
        <dbReference type="Proteomes" id="UP000474175"/>
    </source>
</evidence>
<evidence type="ECO:0000256" key="1">
    <source>
        <dbReference type="SAM" id="Coils"/>
    </source>
</evidence>